<evidence type="ECO:0000313" key="2">
    <source>
        <dbReference type="EMBL" id="RCI69813.1"/>
    </source>
</evidence>
<name>A0A367LYH6_PSEAI</name>
<gene>
    <name evidence="2" type="ORF">DT376_37935</name>
</gene>
<dbReference type="AlphaFoldDB" id="A0A367LYH6"/>
<reference evidence="2 3" key="1">
    <citation type="submission" date="2018-07" db="EMBL/GenBank/DDBJ databases">
        <title>Mechanisms of high-level aminoglycoside resistance among Gram-negative pathogens in Brazil.</title>
        <authorList>
            <person name="Ballaben A.S."/>
            <person name="Darini A.L.C."/>
            <person name="Doi Y."/>
        </authorList>
    </citation>
    <scope>NUCLEOTIDE SEQUENCE [LARGE SCALE GENOMIC DNA]</scope>
    <source>
        <strain evidence="2 3">B2-305</strain>
    </source>
</reference>
<dbReference type="CDD" id="cd01836">
    <property type="entry name" value="FeeA_FeeB_like"/>
    <property type="match status" value="1"/>
</dbReference>
<evidence type="ECO:0000313" key="3">
    <source>
        <dbReference type="Proteomes" id="UP000253594"/>
    </source>
</evidence>
<proteinExistence type="predicted"/>
<dbReference type="InterPro" id="IPR013830">
    <property type="entry name" value="SGNH_hydro"/>
</dbReference>
<comment type="caution">
    <text evidence="2">The sequence shown here is derived from an EMBL/GenBank/DDBJ whole genome shotgun (WGS) entry which is preliminary data.</text>
</comment>
<dbReference type="SUPFAM" id="SSF52266">
    <property type="entry name" value="SGNH hydrolase"/>
    <property type="match status" value="1"/>
</dbReference>
<keyword evidence="2" id="KW-0378">Hydrolase</keyword>
<sequence>MLGVGQPTGAGVGASCLDYALAGRLAAALGERLRRPVAWQALGENGITSGEARERLLPQVAGRFFDQVILVFGVNDTTSLRSLERWRADCAALIEGFQAAGAQVTCTAVPPLRHFSALPGLLRALLGW</sequence>
<dbReference type="GO" id="GO:0016788">
    <property type="term" value="F:hydrolase activity, acting on ester bonds"/>
    <property type="evidence" value="ECO:0007669"/>
    <property type="project" value="UniProtKB-ARBA"/>
</dbReference>
<dbReference type="EMBL" id="QORE01002693">
    <property type="protein sequence ID" value="RCI69813.1"/>
    <property type="molecule type" value="Genomic_DNA"/>
</dbReference>
<dbReference type="Proteomes" id="UP000253594">
    <property type="component" value="Unassembled WGS sequence"/>
</dbReference>
<dbReference type="Gene3D" id="3.40.50.1110">
    <property type="entry name" value="SGNH hydrolase"/>
    <property type="match status" value="1"/>
</dbReference>
<feature type="domain" description="SGNH hydrolase-type esterase" evidence="1">
    <location>
        <begin position="10"/>
        <end position="112"/>
    </location>
</feature>
<accession>A0A367LYH6</accession>
<dbReference type="Pfam" id="PF13472">
    <property type="entry name" value="Lipase_GDSL_2"/>
    <property type="match status" value="1"/>
</dbReference>
<feature type="non-terminal residue" evidence="2">
    <location>
        <position position="128"/>
    </location>
</feature>
<evidence type="ECO:0000259" key="1">
    <source>
        <dbReference type="Pfam" id="PF13472"/>
    </source>
</evidence>
<organism evidence="2 3">
    <name type="scientific">Pseudomonas aeruginosa</name>
    <dbReference type="NCBI Taxonomy" id="287"/>
    <lineage>
        <taxon>Bacteria</taxon>
        <taxon>Pseudomonadati</taxon>
        <taxon>Pseudomonadota</taxon>
        <taxon>Gammaproteobacteria</taxon>
        <taxon>Pseudomonadales</taxon>
        <taxon>Pseudomonadaceae</taxon>
        <taxon>Pseudomonas</taxon>
    </lineage>
</organism>
<protein>
    <submittedName>
        <fullName evidence="2">SGNH/GDSL hydrolase family protein</fullName>
    </submittedName>
</protein>
<dbReference type="InterPro" id="IPR036514">
    <property type="entry name" value="SGNH_hydro_sf"/>
</dbReference>